<dbReference type="InterPro" id="IPR053858">
    <property type="entry name" value="Arb2_dom"/>
</dbReference>
<dbReference type="PANTHER" id="PTHR21357:SF4">
    <property type="entry name" value="FAM172 FAMILY PROTEIN HOMOLOG CG10038"/>
    <property type="match status" value="1"/>
</dbReference>
<dbReference type="GO" id="GO:0031048">
    <property type="term" value="P:regulatory ncRNA-mediated heterochromatin formation"/>
    <property type="evidence" value="ECO:0007669"/>
    <property type="project" value="TreeGrafter"/>
</dbReference>
<dbReference type="PANTHER" id="PTHR21357">
    <property type="entry name" value="FAM172 FAMILY PROTEIN HOMOLOG CG10038"/>
    <property type="match status" value="1"/>
</dbReference>
<organism evidence="3 4">
    <name type="scientific">Eutypa lata (strain UCR-EL1)</name>
    <name type="common">Grapevine dieback disease fungus</name>
    <name type="synonym">Eutypa armeniacae</name>
    <dbReference type="NCBI Taxonomy" id="1287681"/>
    <lineage>
        <taxon>Eukaryota</taxon>
        <taxon>Fungi</taxon>
        <taxon>Dikarya</taxon>
        <taxon>Ascomycota</taxon>
        <taxon>Pezizomycotina</taxon>
        <taxon>Sordariomycetes</taxon>
        <taxon>Xylariomycetidae</taxon>
        <taxon>Xylariales</taxon>
        <taxon>Diatrypaceae</taxon>
        <taxon>Eutypa</taxon>
    </lineage>
</organism>
<evidence type="ECO:0000313" key="4">
    <source>
        <dbReference type="Proteomes" id="UP000012174"/>
    </source>
</evidence>
<evidence type="ECO:0000313" key="3">
    <source>
        <dbReference type="EMBL" id="EMR65415.1"/>
    </source>
</evidence>
<dbReference type="KEGG" id="ela:UCREL1_7609"/>
<dbReference type="Proteomes" id="UP000012174">
    <property type="component" value="Unassembled WGS sequence"/>
</dbReference>
<dbReference type="OrthoDB" id="421951at2759"/>
<dbReference type="GO" id="GO:0005634">
    <property type="term" value="C:nucleus"/>
    <property type="evidence" value="ECO:0007669"/>
    <property type="project" value="TreeGrafter"/>
</dbReference>
<keyword evidence="4" id="KW-1185">Reference proteome</keyword>
<feature type="region of interest" description="Disordered" evidence="1">
    <location>
        <begin position="178"/>
        <end position="224"/>
    </location>
</feature>
<dbReference type="Pfam" id="PF22749">
    <property type="entry name" value="Arb2"/>
    <property type="match status" value="2"/>
</dbReference>
<dbReference type="STRING" id="1287681.M7TFC2"/>
<dbReference type="AlphaFoldDB" id="M7TFC2"/>
<proteinExistence type="predicted"/>
<accession>M7TFC2</accession>
<dbReference type="EMBL" id="KB706870">
    <property type="protein sequence ID" value="EMR65415.1"/>
    <property type="molecule type" value="Genomic_DNA"/>
</dbReference>
<feature type="domain" description="Arb2" evidence="2">
    <location>
        <begin position="15"/>
        <end position="174"/>
    </location>
</feature>
<dbReference type="GO" id="GO:0035197">
    <property type="term" value="F:siRNA binding"/>
    <property type="evidence" value="ECO:0007669"/>
    <property type="project" value="TreeGrafter"/>
</dbReference>
<dbReference type="HOGENOM" id="CLU_489179_0_0_1"/>
<protein>
    <submittedName>
        <fullName evidence="3">Putative arb2 domain-containing protein</fullName>
    </submittedName>
</protein>
<feature type="region of interest" description="Disordered" evidence="1">
    <location>
        <begin position="481"/>
        <end position="557"/>
    </location>
</feature>
<reference evidence="4" key="1">
    <citation type="journal article" date="2013" name="Genome Announc.">
        <title>Draft genome sequence of the grapevine dieback fungus Eutypa lata UCR-EL1.</title>
        <authorList>
            <person name="Blanco-Ulate B."/>
            <person name="Rolshausen P.E."/>
            <person name="Cantu D."/>
        </authorList>
    </citation>
    <scope>NUCLEOTIDE SEQUENCE [LARGE SCALE GENOMIC DNA]</scope>
    <source>
        <strain evidence="4">UCR-EL1</strain>
    </source>
</reference>
<gene>
    <name evidence="3" type="ORF">UCREL1_7609</name>
</gene>
<feature type="domain" description="Arb2" evidence="2">
    <location>
        <begin position="239"/>
        <end position="348"/>
    </location>
</feature>
<evidence type="ECO:0000256" key="1">
    <source>
        <dbReference type="SAM" id="MobiDB-lite"/>
    </source>
</evidence>
<feature type="compositionally biased region" description="Basic and acidic residues" evidence="1">
    <location>
        <begin position="501"/>
        <end position="517"/>
    </location>
</feature>
<feature type="compositionally biased region" description="Basic and acidic residues" evidence="1">
    <location>
        <begin position="206"/>
        <end position="223"/>
    </location>
</feature>
<dbReference type="eggNOG" id="ENOG502SPI6">
    <property type="taxonomic scope" value="Eukaryota"/>
</dbReference>
<name>M7TFC2_EUTLA</name>
<sequence length="557" mass="60565">MFRRKWSSLPPDPEFPSDLKKLGYFINEDDEVRSIKNPNYYFKYFLTRNERYNDRQRFALNQALEDEIHTRLTTLGLSKVLLPFGTTDPNQPHVPIFASSDMISQKPSRVVVIFGETAQDLGVIAHRVISGSGGVNKGSMVSVVSALQQQRASAEDSRPPGVVIANPGQLIWWLPPSQRYHHHDDPQNKSQNQGPLPVVNGGNGVKGEDVGAGKAEDAEEPKPRAMIRTAFQGALMRSAVHDGGVIDERRNRIPENRNPGEHVKYIFESVVPVLVPGDAKLDVVAVGDSVDAVEKYLDWGPVWSRWQGRIGCFANVGGYYPSWELKCDGFKQFLRDRSRAYTPSLEPLGTVLSGPDGNSRTSSFTQFGSPVFSGGADHFTEMLLIEGQSAILDFLQEVALSDDPAKGGYRNPDFHVAYYDINNDAKDEYGASWEDLQIVPVGHDPIFEVLARGAGAAATTSGGGDDGDGKIGGVSESVVKIEDDNDDNGGNSGNSNVAEDGSAKSERSDSKGGHGTKEAVMATGELESTSQSPAKGQGSESKEGQQELETRLDKLEI</sequence>
<feature type="compositionally biased region" description="Basic and acidic residues" evidence="1">
    <location>
        <begin position="540"/>
        <end position="557"/>
    </location>
</feature>
<evidence type="ECO:0000259" key="2">
    <source>
        <dbReference type="Pfam" id="PF22749"/>
    </source>
</evidence>
<dbReference type="InterPro" id="IPR048263">
    <property type="entry name" value="Arb2"/>
</dbReference>